<gene>
    <name evidence="1" type="ORF">Cyrtocomes_00905</name>
</gene>
<dbReference type="EMBL" id="JARGYT010000057">
    <property type="protein sequence ID" value="MDZ5762518.1"/>
    <property type="molecule type" value="Genomic_DNA"/>
</dbReference>
<evidence type="ECO:0000313" key="2">
    <source>
        <dbReference type="Proteomes" id="UP001293791"/>
    </source>
</evidence>
<reference evidence="1 2" key="1">
    <citation type="submission" date="2023-02" db="EMBL/GenBank/DDBJ databases">
        <title>Host association and intracellularity evolved multiple times independently in the Rickettsiales.</title>
        <authorList>
            <person name="Castelli M."/>
            <person name="Nardi T."/>
            <person name="Gammuto L."/>
            <person name="Bellinzona G."/>
            <person name="Sabaneyeva E."/>
            <person name="Potekhin A."/>
            <person name="Serra V."/>
            <person name="Petroni G."/>
            <person name="Sassera D."/>
        </authorList>
    </citation>
    <scope>NUCLEOTIDE SEQUENCE [LARGE SCALE GENOMIC DNA]</scope>
    <source>
        <strain evidence="1 2">BOD18</strain>
    </source>
</reference>
<name>A0ABU5L8S0_9RICK</name>
<comment type="caution">
    <text evidence="1">The sequence shown here is derived from an EMBL/GenBank/DDBJ whole genome shotgun (WGS) entry which is preliminary data.</text>
</comment>
<protein>
    <recommendedName>
        <fullName evidence="3">Transcriptional regulator</fullName>
    </recommendedName>
</protein>
<accession>A0ABU5L8S0</accession>
<evidence type="ECO:0000313" key="1">
    <source>
        <dbReference type="EMBL" id="MDZ5762518.1"/>
    </source>
</evidence>
<sequence length="88" mass="9595">MVNNKVETFGFYAEAALNAIENGNHEEMAKILAEVHALRASPESELDQNSIELLDGISQKLHEGLGYAVPFEATACYDAQELAQDDIA</sequence>
<organism evidence="1 2">
    <name type="scientific">Candidatus Cyrtobacter comes</name>
    <dbReference type="NCBI Taxonomy" id="675776"/>
    <lineage>
        <taxon>Bacteria</taxon>
        <taxon>Pseudomonadati</taxon>
        <taxon>Pseudomonadota</taxon>
        <taxon>Alphaproteobacteria</taxon>
        <taxon>Rickettsiales</taxon>
        <taxon>Candidatus Midichloriaceae</taxon>
        <taxon>Candidatus Cyrtobacter</taxon>
    </lineage>
</organism>
<keyword evidence="2" id="KW-1185">Reference proteome</keyword>
<dbReference type="Proteomes" id="UP001293791">
    <property type="component" value="Unassembled WGS sequence"/>
</dbReference>
<proteinExistence type="predicted"/>
<evidence type="ECO:0008006" key="3">
    <source>
        <dbReference type="Google" id="ProtNLM"/>
    </source>
</evidence>